<evidence type="ECO:0000313" key="4">
    <source>
        <dbReference type="Proteomes" id="UP000243459"/>
    </source>
</evidence>
<evidence type="ECO:0000259" key="1">
    <source>
        <dbReference type="Pfam" id="PF00646"/>
    </source>
</evidence>
<dbReference type="Gramene" id="ONK71547">
    <property type="protein sequence ID" value="ONK71547"/>
    <property type="gene ID" value="A4U43_C04F9760"/>
</dbReference>
<dbReference type="InterPro" id="IPR001810">
    <property type="entry name" value="F-box_dom"/>
</dbReference>
<feature type="domain" description="KIB1-4 beta-propeller" evidence="2">
    <location>
        <begin position="100"/>
        <end position="277"/>
    </location>
</feature>
<gene>
    <name evidence="3" type="ORF">A4U43_C04F9760</name>
</gene>
<dbReference type="EMBL" id="CM007384">
    <property type="protein sequence ID" value="ONK71547.1"/>
    <property type="molecule type" value="Genomic_DNA"/>
</dbReference>
<organism evidence="3 4">
    <name type="scientific">Asparagus officinalis</name>
    <name type="common">Garden asparagus</name>
    <dbReference type="NCBI Taxonomy" id="4686"/>
    <lineage>
        <taxon>Eukaryota</taxon>
        <taxon>Viridiplantae</taxon>
        <taxon>Streptophyta</taxon>
        <taxon>Embryophyta</taxon>
        <taxon>Tracheophyta</taxon>
        <taxon>Spermatophyta</taxon>
        <taxon>Magnoliopsida</taxon>
        <taxon>Liliopsida</taxon>
        <taxon>Asparagales</taxon>
        <taxon>Asparagaceae</taxon>
        <taxon>Asparagoideae</taxon>
        <taxon>Asparagus</taxon>
    </lineage>
</organism>
<protein>
    <recommendedName>
        <fullName evidence="5">DUF295 domain-containing protein</fullName>
    </recommendedName>
</protein>
<dbReference type="OMA" id="RWICGAS"/>
<name>A0A5P1F2B6_ASPOF</name>
<dbReference type="PANTHER" id="PTHR44259">
    <property type="entry name" value="OS07G0183000 PROTEIN-RELATED"/>
    <property type="match status" value="1"/>
</dbReference>
<dbReference type="InterPro" id="IPR050942">
    <property type="entry name" value="F-box_BR-signaling"/>
</dbReference>
<dbReference type="CDD" id="cd09917">
    <property type="entry name" value="F-box_SF"/>
    <property type="match status" value="1"/>
</dbReference>
<accession>A0A5P1F2B6</accession>
<reference evidence="4" key="1">
    <citation type="journal article" date="2017" name="Nat. Commun.">
        <title>The asparagus genome sheds light on the origin and evolution of a young Y chromosome.</title>
        <authorList>
            <person name="Harkess A."/>
            <person name="Zhou J."/>
            <person name="Xu C."/>
            <person name="Bowers J.E."/>
            <person name="Van der Hulst R."/>
            <person name="Ayyampalayam S."/>
            <person name="Mercati F."/>
            <person name="Riccardi P."/>
            <person name="McKain M.R."/>
            <person name="Kakrana A."/>
            <person name="Tang H."/>
            <person name="Ray J."/>
            <person name="Groenendijk J."/>
            <person name="Arikit S."/>
            <person name="Mathioni S.M."/>
            <person name="Nakano M."/>
            <person name="Shan H."/>
            <person name="Telgmann-Rauber A."/>
            <person name="Kanno A."/>
            <person name="Yue Z."/>
            <person name="Chen H."/>
            <person name="Li W."/>
            <person name="Chen Y."/>
            <person name="Xu X."/>
            <person name="Zhang Y."/>
            <person name="Luo S."/>
            <person name="Chen H."/>
            <person name="Gao J."/>
            <person name="Mao Z."/>
            <person name="Pires J.C."/>
            <person name="Luo M."/>
            <person name="Kudrna D."/>
            <person name="Wing R.A."/>
            <person name="Meyers B.C."/>
            <person name="Yi K."/>
            <person name="Kong H."/>
            <person name="Lavrijsen P."/>
            <person name="Sunseri F."/>
            <person name="Falavigna A."/>
            <person name="Ye Y."/>
            <person name="Leebens-Mack J.H."/>
            <person name="Chen G."/>
        </authorList>
    </citation>
    <scope>NUCLEOTIDE SEQUENCE [LARGE SCALE GENOMIC DNA]</scope>
    <source>
        <strain evidence="4">cv. DH0086</strain>
    </source>
</reference>
<evidence type="ECO:0000259" key="2">
    <source>
        <dbReference type="Pfam" id="PF03478"/>
    </source>
</evidence>
<dbReference type="Pfam" id="PF03478">
    <property type="entry name" value="Beta-prop_KIB1-4"/>
    <property type="match status" value="2"/>
</dbReference>
<dbReference type="AlphaFoldDB" id="A0A5P1F2B6"/>
<evidence type="ECO:0008006" key="5">
    <source>
        <dbReference type="Google" id="ProtNLM"/>
    </source>
</evidence>
<keyword evidence="4" id="KW-1185">Reference proteome</keyword>
<dbReference type="InterPro" id="IPR036047">
    <property type="entry name" value="F-box-like_dom_sf"/>
</dbReference>
<dbReference type="InterPro" id="IPR005174">
    <property type="entry name" value="KIB1-4_b-propeller"/>
</dbReference>
<dbReference type="Gene3D" id="1.20.1280.50">
    <property type="match status" value="1"/>
</dbReference>
<sequence length="429" mass="47484">MAADWSNLPRDAWMHIAQKFVFRDLGVFASVCAQWRDVAREVRGSFRSRPPLLMLPLREGTHVRGLYDLSADSVCGINLPQLNDRWICGASNGWLVTCGINLPQLNDRWICGASNGWLVTLDANLNIELFNPFSKAKLQLPPHPIMVDYQHRIYRKYRSCYMQKVILTGSPGSNRACFAASIVSNRRRLAVCGVGDGEWTDVETEPNRYVDITCYKGKLFAIRECGPLVVLDVGRDYFKTDTIDAPPDGGPLTTGGLAGNGSVCQKYLVESAGDLLVTDTIDAPPDGGPLTTGGLAGNGSVCQKYLVESAGDLLVVLRFSRYSANGYRTWKFHVYKLNESVQGWTKVESLGDRSIFVGVSHSISAKVCGLDGCKSNCIYFLEDLTLHRDEKGFQLDCGLFCLEDGCTKTLPEEARSFWSKPGFWCMQSL</sequence>
<proteinExistence type="predicted"/>
<dbReference type="Proteomes" id="UP000243459">
    <property type="component" value="Chromosome 4"/>
</dbReference>
<dbReference type="Pfam" id="PF00646">
    <property type="entry name" value="F-box"/>
    <property type="match status" value="1"/>
</dbReference>
<feature type="domain" description="KIB1-4 beta-propeller" evidence="2">
    <location>
        <begin position="300"/>
        <end position="389"/>
    </location>
</feature>
<dbReference type="PANTHER" id="PTHR44259:SF113">
    <property type="entry name" value="OS06G0659700 PROTEIN"/>
    <property type="match status" value="1"/>
</dbReference>
<evidence type="ECO:0000313" key="3">
    <source>
        <dbReference type="EMBL" id="ONK71547.1"/>
    </source>
</evidence>
<dbReference type="SUPFAM" id="SSF81383">
    <property type="entry name" value="F-box domain"/>
    <property type="match status" value="1"/>
</dbReference>
<feature type="domain" description="F-box" evidence="1">
    <location>
        <begin position="5"/>
        <end position="42"/>
    </location>
</feature>